<sequence length="132" mass="15039">SVEEELLLRNEYLVTENRILRKQIEGRVPLTDAERQTLAEIGKKLGKQALEEIATIVKPDTILAWHRKLVDKTFDGSKQRRSPGRPRVDKDFEDWVVKMATESEFECDRGAVGKVREIRGVSSGAWQCDSVS</sequence>
<keyword evidence="2" id="KW-1185">Reference proteome</keyword>
<proteinExistence type="predicted"/>
<reference evidence="1 2" key="1">
    <citation type="journal article" date="2014" name="Nature">
        <title>An environmental bacterial taxon with a large and distinct metabolic repertoire.</title>
        <authorList>
            <person name="Wilson M.C."/>
            <person name="Mori T."/>
            <person name="Ruckert C."/>
            <person name="Uria A.R."/>
            <person name="Helf M.J."/>
            <person name="Takada K."/>
            <person name="Gernert C."/>
            <person name="Steffens U.A."/>
            <person name="Heycke N."/>
            <person name="Schmitt S."/>
            <person name="Rinke C."/>
            <person name="Helfrich E.J."/>
            <person name="Brachmann A.O."/>
            <person name="Gurgui C."/>
            <person name="Wakimoto T."/>
            <person name="Kracht M."/>
            <person name="Crusemann M."/>
            <person name="Hentschel U."/>
            <person name="Abe I."/>
            <person name="Matsunaga S."/>
            <person name="Kalinowski J."/>
            <person name="Takeyama H."/>
            <person name="Piel J."/>
        </authorList>
    </citation>
    <scope>NUCLEOTIDE SEQUENCE [LARGE SCALE GENOMIC DNA]</scope>
    <source>
        <strain evidence="2">TSY2</strain>
    </source>
</reference>
<dbReference type="HOGENOM" id="CLU_1910962_0_0_7"/>
<gene>
    <name evidence="1" type="ORF">ETSY2_45245</name>
</gene>
<organism evidence="1 2">
    <name type="scientific">Candidatus Entotheonella gemina</name>
    <dbReference type="NCBI Taxonomy" id="1429439"/>
    <lineage>
        <taxon>Bacteria</taxon>
        <taxon>Pseudomonadati</taxon>
        <taxon>Nitrospinota/Tectimicrobiota group</taxon>
        <taxon>Candidatus Tectimicrobiota</taxon>
        <taxon>Candidatus Entotheonellia</taxon>
        <taxon>Candidatus Entotheonellales</taxon>
        <taxon>Candidatus Entotheonellaceae</taxon>
        <taxon>Candidatus Entotheonella</taxon>
    </lineage>
</organism>
<protein>
    <submittedName>
        <fullName evidence="1">Uncharacterized protein</fullName>
    </submittedName>
</protein>
<feature type="non-terminal residue" evidence="1">
    <location>
        <position position="1"/>
    </location>
</feature>
<evidence type="ECO:0000313" key="2">
    <source>
        <dbReference type="Proteomes" id="UP000019140"/>
    </source>
</evidence>
<name>W4LGP0_9BACT</name>
<comment type="caution">
    <text evidence="1">The sequence shown here is derived from an EMBL/GenBank/DDBJ whole genome shotgun (WGS) entry which is preliminary data.</text>
</comment>
<evidence type="ECO:0000313" key="1">
    <source>
        <dbReference type="EMBL" id="ETW97069.1"/>
    </source>
</evidence>
<accession>W4LGP0</accession>
<dbReference type="AlphaFoldDB" id="W4LGP0"/>
<dbReference type="Proteomes" id="UP000019140">
    <property type="component" value="Unassembled WGS sequence"/>
</dbReference>
<dbReference type="EMBL" id="AZHX01002104">
    <property type="protein sequence ID" value="ETW97069.1"/>
    <property type="molecule type" value="Genomic_DNA"/>
</dbReference>